<dbReference type="EMBL" id="BT124865">
    <property type="protein sequence ID" value="ADG03450.1"/>
    <property type="molecule type" value="mRNA"/>
</dbReference>
<protein>
    <submittedName>
        <fullName evidence="1">MIP19218p</fullName>
    </submittedName>
</protein>
<reference evidence="1" key="1">
    <citation type="submission" date="2010-04" db="EMBL/GenBank/DDBJ databases">
        <authorList>
            <person name="Carlson J."/>
            <person name="Booth B."/>
            <person name="Frise E."/>
            <person name="Sandler J."/>
            <person name="Wan K."/>
            <person name="Yu C."/>
            <person name="Celniker S."/>
        </authorList>
    </citation>
    <scope>NUCLEOTIDE SEQUENCE</scope>
</reference>
<accession>D5SHR4</accession>
<dbReference type="AlphaFoldDB" id="D5SHR4"/>
<organism evidence="1">
    <name type="scientific">Drosophila melanogaster</name>
    <name type="common">Fruit fly</name>
    <dbReference type="NCBI Taxonomy" id="7227"/>
    <lineage>
        <taxon>Eukaryota</taxon>
        <taxon>Metazoa</taxon>
        <taxon>Ecdysozoa</taxon>
        <taxon>Arthropoda</taxon>
        <taxon>Hexapoda</taxon>
        <taxon>Insecta</taxon>
        <taxon>Pterygota</taxon>
        <taxon>Neoptera</taxon>
        <taxon>Endopterygota</taxon>
        <taxon>Diptera</taxon>
        <taxon>Brachycera</taxon>
        <taxon>Muscomorpha</taxon>
        <taxon>Ephydroidea</taxon>
        <taxon>Drosophilidae</taxon>
        <taxon>Drosophila</taxon>
        <taxon>Sophophora</taxon>
    </lineage>
</organism>
<name>D5SHR4_DROME</name>
<sequence length="59" mass="6280">MSIECCGRGFHGSGHQHRWPTLCIVSGTRIAGVFAPPALCPSLSALSRPTTDINSSNRK</sequence>
<proteinExistence type="evidence at transcript level"/>
<evidence type="ECO:0000313" key="1">
    <source>
        <dbReference type="EMBL" id="ADG03450.1"/>
    </source>
</evidence>